<keyword evidence="1" id="KW-0175">Coiled coil</keyword>
<evidence type="ECO:0000256" key="1">
    <source>
        <dbReference type="SAM" id="Coils"/>
    </source>
</evidence>
<gene>
    <name evidence="2" type="ORF">HQ38_00845</name>
</gene>
<dbReference type="Proteomes" id="UP000030136">
    <property type="component" value="Unassembled WGS sequence"/>
</dbReference>
<organism evidence="2 3">
    <name type="scientific">Porphyromonas crevioricanis</name>
    <dbReference type="NCBI Taxonomy" id="393921"/>
    <lineage>
        <taxon>Bacteria</taxon>
        <taxon>Pseudomonadati</taxon>
        <taxon>Bacteroidota</taxon>
        <taxon>Bacteroidia</taxon>
        <taxon>Bacteroidales</taxon>
        <taxon>Porphyromonadaceae</taxon>
        <taxon>Porphyromonas</taxon>
    </lineage>
</organism>
<accession>A0AB34PI91</accession>
<reference evidence="2 3" key="1">
    <citation type="submission" date="2014-08" db="EMBL/GenBank/DDBJ databases">
        <title>Porphyromonas crevioricanis strain:COT-253_OH1447 Genome sequencing.</title>
        <authorList>
            <person name="Wallis C."/>
            <person name="Deusch O."/>
            <person name="O'Flynn C."/>
            <person name="Davis I."/>
            <person name="Jospin G."/>
            <person name="Darling A.E."/>
            <person name="Coil D.A."/>
            <person name="Alexiev A."/>
            <person name="Horsfall A."/>
            <person name="Kirkwood N."/>
            <person name="Harris S."/>
            <person name="Eisen J.A."/>
        </authorList>
    </citation>
    <scope>NUCLEOTIDE SEQUENCE [LARGE SCALE GENOMIC DNA]</scope>
    <source>
        <strain evidence="3">COT-253 OH1447</strain>
    </source>
</reference>
<sequence>MKPRNKFEKAILAQSKHLHPITKIQKQWAFRECIDHFAYRLPMGNTTCMDCGHSWQMDEPSEHCTCPQCGAGLQVKETYQRKLQQKQYFTILTTSGEYQVLRMCLLIVGTEKGYRAVSSIIEIGQYWWSESGRQTIVAIQRIMGHYVDSFAYYSPMAIRNENEAYRFIAHCPLYPKVKAIDTLRRNGFAGECHGIAPSVLIPALLTDSRAETLMKAGRIEHLRYFLSRARKMDEYWQAYKITLRRGYDIADIALWCDYVDMLKRLGKDIYNAHFICPNSLQEAHDRVQRKLQTQRDKEAEAQRQQRAIKNEEQFLSLKSHFFGIAFTDGTIEVRVLESIEEYLEEGKALHHCVFDNAYYLKENSLILSACINGKRIETVEVSLETMKVIQCRGLLNKNTEYHDRIIDLVNANQQVIRDRMKATA</sequence>
<evidence type="ECO:0000313" key="3">
    <source>
        <dbReference type="Proteomes" id="UP000030136"/>
    </source>
</evidence>
<dbReference type="EMBL" id="JQJC01000002">
    <property type="protein sequence ID" value="KGN96860.1"/>
    <property type="molecule type" value="Genomic_DNA"/>
</dbReference>
<evidence type="ECO:0000313" key="2">
    <source>
        <dbReference type="EMBL" id="KGN96860.1"/>
    </source>
</evidence>
<dbReference type="RefSeq" id="WP_036889396.1">
    <property type="nucleotide sequence ID" value="NZ_JQJC01000002.1"/>
</dbReference>
<name>A0AB34PI91_9PORP</name>
<dbReference type="AlphaFoldDB" id="A0AB34PI91"/>
<dbReference type="InterPro" id="IPR025586">
    <property type="entry name" value="PcfJ"/>
</dbReference>
<protein>
    <submittedName>
        <fullName evidence="2">PcfJ-like protein</fullName>
    </submittedName>
</protein>
<dbReference type="Pfam" id="PF14284">
    <property type="entry name" value="PcfJ"/>
    <property type="match status" value="1"/>
</dbReference>
<proteinExistence type="predicted"/>
<feature type="coiled-coil region" evidence="1">
    <location>
        <begin position="284"/>
        <end position="311"/>
    </location>
</feature>
<comment type="caution">
    <text evidence="2">The sequence shown here is derived from an EMBL/GenBank/DDBJ whole genome shotgun (WGS) entry which is preliminary data.</text>
</comment>